<proteinExistence type="predicted"/>
<dbReference type="EMBL" id="JACIBY010000008">
    <property type="protein sequence ID" value="MBB3839775.1"/>
    <property type="molecule type" value="Genomic_DNA"/>
</dbReference>
<dbReference type="SUPFAM" id="SSF50156">
    <property type="entry name" value="PDZ domain-like"/>
    <property type="match status" value="1"/>
</dbReference>
<dbReference type="InterPro" id="IPR036034">
    <property type="entry name" value="PDZ_sf"/>
</dbReference>
<dbReference type="SMART" id="SM00245">
    <property type="entry name" value="TSPc"/>
    <property type="match status" value="1"/>
</dbReference>
<keyword evidence="3" id="KW-0378">Hydrolase</keyword>
<dbReference type="AlphaFoldDB" id="A0A7W6ERK5"/>
<gene>
    <name evidence="3" type="ORF">FHS57_003786</name>
</gene>
<dbReference type="Pfam" id="PF03572">
    <property type="entry name" value="Peptidase_S41"/>
    <property type="match status" value="1"/>
</dbReference>
<dbReference type="CDD" id="cd07561">
    <property type="entry name" value="Peptidase_S41_CPP_like"/>
    <property type="match status" value="1"/>
</dbReference>
<dbReference type="Pfam" id="PF17820">
    <property type="entry name" value="PDZ_6"/>
    <property type="match status" value="1"/>
</dbReference>
<dbReference type="InterPro" id="IPR029045">
    <property type="entry name" value="ClpP/crotonase-like_dom_sf"/>
</dbReference>
<evidence type="ECO:0000313" key="3">
    <source>
        <dbReference type="EMBL" id="MBB3839775.1"/>
    </source>
</evidence>
<dbReference type="RefSeq" id="WP_183976320.1">
    <property type="nucleotide sequence ID" value="NZ_JACIBY010000008.1"/>
</dbReference>
<dbReference type="Gene3D" id="3.30.750.170">
    <property type="match status" value="1"/>
</dbReference>
<dbReference type="Pfam" id="PF18294">
    <property type="entry name" value="Pept_S41_N"/>
    <property type="match status" value="1"/>
</dbReference>
<dbReference type="GO" id="GO:0008236">
    <property type="term" value="F:serine-type peptidase activity"/>
    <property type="evidence" value="ECO:0007669"/>
    <property type="project" value="InterPro"/>
</dbReference>
<dbReference type="InterPro" id="IPR041489">
    <property type="entry name" value="PDZ_6"/>
</dbReference>
<dbReference type="GO" id="GO:0004175">
    <property type="term" value="F:endopeptidase activity"/>
    <property type="evidence" value="ECO:0007669"/>
    <property type="project" value="TreeGrafter"/>
</dbReference>
<reference evidence="3 4" key="1">
    <citation type="submission" date="2020-08" db="EMBL/GenBank/DDBJ databases">
        <title>Genomic Encyclopedia of Type Strains, Phase IV (KMG-IV): sequencing the most valuable type-strain genomes for metagenomic binning, comparative biology and taxonomic classification.</title>
        <authorList>
            <person name="Goeker M."/>
        </authorList>
    </citation>
    <scope>NUCLEOTIDE SEQUENCE [LARGE SCALE GENOMIC DNA]</scope>
    <source>
        <strain evidence="3 4">DSM 17976</strain>
    </source>
</reference>
<keyword evidence="4" id="KW-1185">Reference proteome</keyword>
<keyword evidence="3" id="KW-0645">Protease</keyword>
<dbReference type="SUPFAM" id="SSF52096">
    <property type="entry name" value="ClpP/crotonase"/>
    <property type="match status" value="1"/>
</dbReference>
<accession>A0A7W6ERK5</accession>
<dbReference type="PANTHER" id="PTHR32060:SF30">
    <property type="entry name" value="CARBOXY-TERMINAL PROCESSING PROTEASE CTPA"/>
    <property type="match status" value="1"/>
</dbReference>
<evidence type="ECO:0000313" key="4">
    <source>
        <dbReference type="Proteomes" id="UP000541352"/>
    </source>
</evidence>
<dbReference type="PROSITE" id="PS51257">
    <property type="entry name" value="PROKAR_LIPOPROTEIN"/>
    <property type="match status" value="1"/>
</dbReference>
<dbReference type="Proteomes" id="UP000541352">
    <property type="component" value="Unassembled WGS sequence"/>
</dbReference>
<protein>
    <submittedName>
        <fullName evidence="3">C-terminal processing protease CtpA/Prc</fullName>
    </submittedName>
</protein>
<dbReference type="Gene3D" id="2.30.42.10">
    <property type="match status" value="1"/>
</dbReference>
<feature type="signal peptide" evidence="1">
    <location>
        <begin position="1"/>
        <end position="27"/>
    </location>
</feature>
<dbReference type="Gene3D" id="3.90.226.10">
    <property type="entry name" value="2-enoyl-CoA Hydratase, Chain A, domain 1"/>
    <property type="match status" value="1"/>
</dbReference>
<feature type="chain" id="PRO_5030841872" evidence="1">
    <location>
        <begin position="28"/>
        <end position="466"/>
    </location>
</feature>
<dbReference type="GO" id="GO:0006508">
    <property type="term" value="P:proteolysis"/>
    <property type="evidence" value="ECO:0007669"/>
    <property type="project" value="UniProtKB-KW"/>
</dbReference>
<dbReference type="InterPro" id="IPR005151">
    <property type="entry name" value="Tail-specific_protease"/>
</dbReference>
<organism evidence="3 4">
    <name type="scientific">Runella defluvii</name>
    <dbReference type="NCBI Taxonomy" id="370973"/>
    <lineage>
        <taxon>Bacteria</taxon>
        <taxon>Pseudomonadati</taxon>
        <taxon>Bacteroidota</taxon>
        <taxon>Cytophagia</taxon>
        <taxon>Cytophagales</taxon>
        <taxon>Spirosomataceae</taxon>
        <taxon>Runella</taxon>
    </lineage>
</organism>
<dbReference type="InterPro" id="IPR041613">
    <property type="entry name" value="Pept_S41_N"/>
</dbReference>
<keyword evidence="1" id="KW-0732">Signal</keyword>
<evidence type="ECO:0000256" key="1">
    <source>
        <dbReference type="SAM" id="SignalP"/>
    </source>
</evidence>
<evidence type="ECO:0000259" key="2">
    <source>
        <dbReference type="SMART" id="SM00245"/>
    </source>
</evidence>
<name>A0A7W6ERK5_9BACT</name>
<dbReference type="GO" id="GO:0007165">
    <property type="term" value="P:signal transduction"/>
    <property type="evidence" value="ECO:0007669"/>
    <property type="project" value="TreeGrafter"/>
</dbReference>
<dbReference type="GO" id="GO:0030288">
    <property type="term" value="C:outer membrane-bounded periplasmic space"/>
    <property type="evidence" value="ECO:0007669"/>
    <property type="project" value="TreeGrafter"/>
</dbReference>
<dbReference type="PANTHER" id="PTHR32060">
    <property type="entry name" value="TAIL-SPECIFIC PROTEASE"/>
    <property type="match status" value="1"/>
</dbReference>
<feature type="domain" description="Tail specific protease" evidence="2">
    <location>
        <begin position="183"/>
        <end position="404"/>
    </location>
</feature>
<sequence length="466" mass="51585">MHKTAFKSLSYAALVLLVTLSSCSLFKEVASGDALVNEFIKVNMEYWYYWNDKIPSGADNKLASSDYFNAMLYTYDKQARPDGDRFSRFLDNAETTEASLAGESKTTGARLSLYNINNTISALVLYVIPGSPAAQGGVKRGDIIAKMTVDGQAVTVDNYANLLAVGTNYVFTLGRYENAAFVSTGQTKTVVAQSLQEDPMPFDTVYTKGNKKIGYLVYNRFYSKPNNSDQALYDQKMAQIFGKFKAAGVTDFVLDLRYNGGGYISTAVTLGSFIAKGANDKVLMTRDEYNKNVTPDLQKQYGANYGQRFFENRPENIGSNLSRVYVLTSTRTASASEMVINSLKPFMDVFLIGDVTVGKNVGSTVIKDTKKRFVQGIMPIILKTYNSAGQSDYTAGFTPNVTVKESITQPFYAFGDLRDPLLSEAFYQITGTRNARRGISEAEPIERYQIQPQGPETEMFIDSPQQ</sequence>
<comment type="caution">
    <text evidence="3">The sequence shown here is derived from an EMBL/GenBank/DDBJ whole genome shotgun (WGS) entry which is preliminary data.</text>
</comment>